<dbReference type="GO" id="GO:0005886">
    <property type="term" value="C:plasma membrane"/>
    <property type="evidence" value="ECO:0007669"/>
    <property type="project" value="UniProtKB-SubCell"/>
</dbReference>
<feature type="transmembrane region" description="Helical" evidence="9">
    <location>
        <begin position="342"/>
        <end position="361"/>
    </location>
</feature>
<feature type="transmembrane region" description="Helical" evidence="9">
    <location>
        <begin position="87"/>
        <end position="106"/>
    </location>
</feature>
<keyword evidence="7 9" id="KW-0472">Membrane</keyword>
<dbReference type="RefSeq" id="WP_121901671.1">
    <property type="nucleotide sequence ID" value="NZ_REFW01000002.1"/>
</dbReference>
<comment type="caution">
    <text evidence="11">The sequence shown here is derived from an EMBL/GenBank/DDBJ whole genome shotgun (WGS) entry which is preliminary data.</text>
</comment>
<comment type="similarity">
    <text evidence="2">Belongs to the major facilitator superfamily. TCR/Tet family.</text>
</comment>
<reference evidence="11 12" key="1">
    <citation type="submission" date="2018-10" db="EMBL/GenBank/DDBJ databases">
        <title>Tessaracoccus antarcticuss sp. nov., isolated from sediment.</title>
        <authorList>
            <person name="Zhou L.Y."/>
            <person name="Du Z.J."/>
        </authorList>
    </citation>
    <scope>NUCLEOTIDE SEQUENCE [LARGE SCALE GENOMIC DNA]</scope>
    <source>
        <strain evidence="11 12">JDX10</strain>
    </source>
</reference>
<evidence type="ECO:0000256" key="8">
    <source>
        <dbReference type="SAM" id="MobiDB-lite"/>
    </source>
</evidence>
<dbReference type="PROSITE" id="PS50850">
    <property type="entry name" value="MFS"/>
    <property type="match status" value="1"/>
</dbReference>
<feature type="transmembrane region" description="Helical" evidence="9">
    <location>
        <begin position="56"/>
        <end position="75"/>
    </location>
</feature>
<feature type="transmembrane region" description="Helical" evidence="9">
    <location>
        <begin position="112"/>
        <end position="133"/>
    </location>
</feature>
<dbReference type="CDD" id="cd17502">
    <property type="entry name" value="MFS_Azr1_MDR_like"/>
    <property type="match status" value="1"/>
</dbReference>
<dbReference type="GO" id="GO:0022857">
    <property type="term" value="F:transmembrane transporter activity"/>
    <property type="evidence" value="ECO:0007669"/>
    <property type="project" value="InterPro"/>
</dbReference>
<feature type="region of interest" description="Disordered" evidence="8">
    <location>
        <begin position="540"/>
        <end position="565"/>
    </location>
</feature>
<evidence type="ECO:0000256" key="7">
    <source>
        <dbReference type="ARBA" id="ARBA00023136"/>
    </source>
</evidence>
<name>A0A3M0G581_9ACTN</name>
<feature type="transmembrane region" description="Helical" evidence="9">
    <location>
        <begin position="21"/>
        <end position="44"/>
    </location>
</feature>
<evidence type="ECO:0000256" key="2">
    <source>
        <dbReference type="ARBA" id="ARBA00007520"/>
    </source>
</evidence>
<dbReference type="Proteomes" id="UP000275256">
    <property type="component" value="Unassembled WGS sequence"/>
</dbReference>
<feature type="transmembrane region" description="Helical" evidence="9">
    <location>
        <begin position="367"/>
        <end position="390"/>
    </location>
</feature>
<dbReference type="EMBL" id="REFW01000002">
    <property type="protein sequence ID" value="RMB60191.1"/>
    <property type="molecule type" value="Genomic_DNA"/>
</dbReference>
<dbReference type="OrthoDB" id="7375466at2"/>
<protein>
    <submittedName>
        <fullName evidence="11">DHA2 family efflux MFS transporter permease subunit</fullName>
    </submittedName>
</protein>
<evidence type="ECO:0000313" key="11">
    <source>
        <dbReference type="EMBL" id="RMB60191.1"/>
    </source>
</evidence>
<dbReference type="Gene3D" id="1.20.1720.10">
    <property type="entry name" value="Multidrug resistance protein D"/>
    <property type="match status" value="1"/>
</dbReference>
<dbReference type="InterPro" id="IPR036259">
    <property type="entry name" value="MFS_trans_sf"/>
</dbReference>
<feature type="transmembrane region" description="Helical" evidence="9">
    <location>
        <begin position="478"/>
        <end position="496"/>
    </location>
</feature>
<feature type="transmembrane region" description="Helical" evidence="9">
    <location>
        <begin position="410"/>
        <end position="428"/>
    </location>
</feature>
<organism evidence="11 12">
    <name type="scientific">Tessaracoccus antarcticus</name>
    <dbReference type="NCBI Taxonomy" id="2479848"/>
    <lineage>
        <taxon>Bacteria</taxon>
        <taxon>Bacillati</taxon>
        <taxon>Actinomycetota</taxon>
        <taxon>Actinomycetes</taxon>
        <taxon>Propionibacteriales</taxon>
        <taxon>Propionibacteriaceae</taxon>
        <taxon>Tessaracoccus</taxon>
    </lineage>
</organism>
<dbReference type="Gene3D" id="1.20.1250.20">
    <property type="entry name" value="MFS general substrate transporter like domains"/>
    <property type="match status" value="1"/>
</dbReference>
<dbReference type="FunFam" id="1.20.1720.10:FF:000004">
    <property type="entry name" value="EmrB/QacA family drug resistance transporter"/>
    <property type="match status" value="1"/>
</dbReference>
<dbReference type="PANTHER" id="PTHR23501">
    <property type="entry name" value="MAJOR FACILITATOR SUPERFAMILY"/>
    <property type="match status" value="1"/>
</dbReference>
<evidence type="ECO:0000256" key="3">
    <source>
        <dbReference type="ARBA" id="ARBA00022448"/>
    </source>
</evidence>
<feature type="transmembrane region" description="Helical" evidence="9">
    <location>
        <begin position="276"/>
        <end position="297"/>
    </location>
</feature>
<dbReference type="PANTHER" id="PTHR23501:SF197">
    <property type="entry name" value="COMD"/>
    <property type="match status" value="1"/>
</dbReference>
<dbReference type="InterPro" id="IPR004638">
    <property type="entry name" value="EmrB-like"/>
</dbReference>
<dbReference type="Pfam" id="PF07690">
    <property type="entry name" value="MFS_1"/>
    <property type="match status" value="1"/>
</dbReference>
<dbReference type="InterPro" id="IPR011701">
    <property type="entry name" value="MFS"/>
</dbReference>
<evidence type="ECO:0000313" key="12">
    <source>
        <dbReference type="Proteomes" id="UP000275256"/>
    </source>
</evidence>
<sequence>MTTTASATSRSAPLTRSQFRWTFTGLLLAMLLAALDQTIVATALPTIVGELNGLEHLSWVVTAYLLAATIGLPIYGKTGDVIGRKPVFIFAIVVFLIGSILSGIAQDMTQLIAFRALQGLGGGGLMIGAQAILGDIVSPRERGKYMGLIGAVFGLSSVGGPLIGGFLTDYLTWRWVFYVNMPLGLVALATVIFALHANRPTGQRKPIDLLGMVLLGATSTAIVLTTSWGGTTYEWGDPVIVGLIIGAVLGMALFIFVDTRASDPVIPLSLFRDRNFVLPSAVGLTIGISLFVAVAYMPTFLQMVNGVTATQSGLMLIPMTVGLLFAAIISGRLISATGRYKIYPIIGTALVAVGLIMLSRIDQNTPYWYLASSLVVLGLGVGAAMQNLTLIVQNSVPGEVMGTATSAQNYVRQIGASVGIAVFGSVFISRLTSEMSGTPIGGAQGGNISSLTPEILAGLPEAVQRTIAGAFSTAMPPLFLYAVPVALAGLALALFIEERPLSAHPTAGRMSGSGVADAAPVMDGVAEPLFDGALASVEGGSVSPRRAASGAAPEHDGRVPMHARS</sequence>
<dbReference type="NCBIfam" id="TIGR00711">
    <property type="entry name" value="efflux_EmrB"/>
    <property type="match status" value="1"/>
</dbReference>
<proteinExistence type="inferred from homology"/>
<gene>
    <name evidence="11" type="ORF">EAX62_10945</name>
</gene>
<feature type="transmembrane region" description="Helical" evidence="9">
    <location>
        <begin position="309"/>
        <end position="330"/>
    </location>
</feature>
<comment type="subcellular location">
    <subcellularLocation>
        <location evidence="1">Cell membrane</location>
        <topology evidence="1">Multi-pass membrane protein</topology>
    </subcellularLocation>
</comment>
<dbReference type="AlphaFoldDB" id="A0A3M0G581"/>
<evidence type="ECO:0000256" key="1">
    <source>
        <dbReference type="ARBA" id="ARBA00004651"/>
    </source>
</evidence>
<evidence type="ECO:0000256" key="6">
    <source>
        <dbReference type="ARBA" id="ARBA00022989"/>
    </source>
</evidence>
<evidence type="ECO:0000256" key="9">
    <source>
        <dbReference type="SAM" id="Phobius"/>
    </source>
</evidence>
<accession>A0A3M0G581</accession>
<feature type="transmembrane region" description="Helical" evidence="9">
    <location>
        <begin position="235"/>
        <end position="256"/>
    </location>
</feature>
<keyword evidence="12" id="KW-1185">Reference proteome</keyword>
<keyword evidence="6 9" id="KW-1133">Transmembrane helix</keyword>
<evidence type="ECO:0000259" key="10">
    <source>
        <dbReference type="PROSITE" id="PS50850"/>
    </source>
</evidence>
<keyword evidence="5 9" id="KW-0812">Transmembrane</keyword>
<feature type="transmembrane region" description="Helical" evidence="9">
    <location>
        <begin position="145"/>
        <end position="163"/>
    </location>
</feature>
<evidence type="ECO:0000256" key="4">
    <source>
        <dbReference type="ARBA" id="ARBA00022475"/>
    </source>
</evidence>
<evidence type="ECO:0000256" key="5">
    <source>
        <dbReference type="ARBA" id="ARBA00022692"/>
    </source>
</evidence>
<feature type="domain" description="Major facilitator superfamily (MFS) profile" evidence="10">
    <location>
        <begin position="22"/>
        <end position="501"/>
    </location>
</feature>
<dbReference type="SUPFAM" id="SSF103473">
    <property type="entry name" value="MFS general substrate transporter"/>
    <property type="match status" value="1"/>
</dbReference>
<feature type="transmembrane region" description="Helical" evidence="9">
    <location>
        <begin position="175"/>
        <end position="197"/>
    </location>
</feature>
<keyword evidence="4" id="KW-1003">Cell membrane</keyword>
<feature type="transmembrane region" description="Helical" evidence="9">
    <location>
        <begin position="209"/>
        <end position="229"/>
    </location>
</feature>
<dbReference type="InterPro" id="IPR020846">
    <property type="entry name" value="MFS_dom"/>
</dbReference>
<dbReference type="PRINTS" id="PR01036">
    <property type="entry name" value="TCRTETB"/>
</dbReference>
<keyword evidence="3" id="KW-0813">Transport</keyword>